<keyword evidence="1" id="KW-0238">DNA-binding</keyword>
<proteinExistence type="predicted"/>
<evidence type="ECO:0000313" key="4">
    <source>
        <dbReference type="EMBL" id="OIK20273.1"/>
    </source>
</evidence>
<dbReference type="RefSeq" id="WP_071347874.1">
    <property type="nucleotide sequence ID" value="NZ_MOEA01000003.1"/>
</dbReference>
<dbReference type="SUPFAM" id="SSF47413">
    <property type="entry name" value="lambda repressor-like DNA-binding domains"/>
    <property type="match status" value="1"/>
</dbReference>
<dbReference type="GO" id="GO:0003677">
    <property type="term" value="F:DNA binding"/>
    <property type="evidence" value="ECO:0007669"/>
    <property type="project" value="UniProtKB-KW"/>
</dbReference>
<comment type="caution">
    <text evidence="4">The sequence shown here is derived from an EMBL/GenBank/DDBJ whole genome shotgun (WGS) entry which is preliminary data.</text>
</comment>
<dbReference type="InterPro" id="IPR010982">
    <property type="entry name" value="Lambda_DNA-bd_dom_sf"/>
</dbReference>
<evidence type="ECO:0000256" key="1">
    <source>
        <dbReference type="ARBA" id="ARBA00023125"/>
    </source>
</evidence>
<reference evidence="4 5" key="1">
    <citation type="submission" date="2016-10" db="EMBL/GenBank/DDBJ databases">
        <authorList>
            <person name="Marach S."/>
            <person name="Prathuangwong S."/>
            <person name="Takikawa Y."/>
            <person name="Dohra H."/>
        </authorList>
    </citation>
    <scope>NUCLEOTIDE SEQUENCE [LARGE SCALE GENOMIC DNA]</scope>
    <source>
        <strain evidence="4 5">K2</strain>
    </source>
</reference>
<dbReference type="Gene3D" id="1.10.260.40">
    <property type="entry name" value="lambda repressor-like DNA-binding domains"/>
    <property type="match status" value="1"/>
</dbReference>
<dbReference type="SMART" id="SM00530">
    <property type="entry name" value="HTH_XRE"/>
    <property type="match status" value="1"/>
</dbReference>
<feature type="region of interest" description="Disordered" evidence="2">
    <location>
        <begin position="118"/>
        <end position="140"/>
    </location>
</feature>
<name>A0AAP7TAD7_BACAM</name>
<feature type="domain" description="HTH cro/C1-type" evidence="3">
    <location>
        <begin position="6"/>
        <end position="66"/>
    </location>
</feature>
<dbReference type="CDD" id="cd00093">
    <property type="entry name" value="HTH_XRE"/>
    <property type="match status" value="1"/>
</dbReference>
<dbReference type="PROSITE" id="PS50943">
    <property type="entry name" value="HTH_CROC1"/>
    <property type="match status" value="1"/>
</dbReference>
<sequence length="140" mass="16136">MLGVRLKELRKSKSSELNREIKQEEVAKNIGVARTTYAMYEQDKRQPDYETLIKLADYYEVTTDYLLRDEPREMKKKAFEDEARKILEDPDTLIAAADGKITDSILKAAQKIIAQQLEGGRKPGDIRNNKYKPDKPTDES</sequence>
<organism evidence="4 5">
    <name type="scientific">Bacillus amyloliquefaciens</name>
    <name type="common">Bacillus velezensis</name>
    <dbReference type="NCBI Taxonomy" id="1390"/>
    <lineage>
        <taxon>Bacteria</taxon>
        <taxon>Bacillati</taxon>
        <taxon>Bacillota</taxon>
        <taxon>Bacilli</taxon>
        <taxon>Bacillales</taxon>
        <taxon>Bacillaceae</taxon>
        <taxon>Bacillus</taxon>
        <taxon>Bacillus amyloliquefaciens group</taxon>
    </lineage>
</organism>
<dbReference type="Proteomes" id="UP000180036">
    <property type="component" value="Unassembled WGS sequence"/>
</dbReference>
<dbReference type="PANTHER" id="PTHR46558:SF14">
    <property type="entry name" value="HTH-TYPE TRANSCRIPTIONAL REGULATOR ANSR"/>
    <property type="match status" value="1"/>
</dbReference>
<protein>
    <submittedName>
        <fullName evidence="4">Transcriptional regulator</fullName>
    </submittedName>
</protein>
<gene>
    <name evidence="4" type="ORF">BKP66_11605</name>
</gene>
<evidence type="ECO:0000313" key="5">
    <source>
        <dbReference type="Proteomes" id="UP000180036"/>
    </source>
</evidence>
<dbReference type="AlphaFoldDB" id="A0AAP7TAD7"/>
<accession>A0AAP7TAD7</accession>
<dbReference type="Pfam" id="PF01381">
    <property type="entry name" value="HTH_3"/>
    <property type="match status" value="1"/>
</dbReference>
<dbReference type="EMBL" id="MOEA01000003">
    <property type="protein sequence ID" value="OIK20273.1"/>
    <property type="molecule type" value="Genomic_DNA"/>
</dbReference>
<evidence type="ECO:0000259" key="3">
    <source>
        <dbReference type="PROSITE" id="PS50943"/>
    </source>
</evidence>
<feature type="compositionally biased region" description="Basic and acidic residues" evidence="2">
    <location>
        <begin position="119"/>
        <end position="140"/>
    </location>
</feature>
<dbReference type="InterPro" id="IPR001387">
    <property type="entry name" value="Cro/C1-type_HTH"/>
</dbReference>
<evidence type="ECO:0000256" key="2">
    <source>
        <dbReference type="SAM" id="MobiDB-lite"/>
    </source>
</evidence>
<dbReference type="PANTHER" id="PTHR46558">
    <property type="entry name" value="TRACRIPTIONAL REGULATORY PROTEIN-RELATED-RELATED"/>
    <property type="match status" value="1"/>
</dbReference>